<protein>
    <submittedName>
        <fullName evidence="2 3">Uncharacterized protein</fullName>
    </submittedName>
</protein>
<sequence>MEERKEVCSTTIDDDDDNNNNSNADDDDDGSASDHRDDDQWHQHLVQTITEEYLAEGLCIFNNFRNDQQPVGKIWPTSQHQYHASNIPRFDSKIYRCRCRKSSQSQFHYQAELGRNSPLTSQ</sequence>
<evidence type="ECO:0000313" key="4">
    <source>
        <dbReference type="Proteomes" id="UP000070412"/>
    </source>
</evidence>
<feature type="region of interest" description="Disordered" evidence="1">
    <location>
        <begin position="1"/>
        <end position="40"/>
    </location>
</feature>
<feature type="compositionally biased region" description="Acidic residues" evidence="1">
    <location>
        <begin position="12"/>
        <end position="31"/>
    </location>
</feature>
<dbReference type="AlphaFoldDB" id="A0A834VGC9"/>
<name>A0A834VGC9_SARSC</name>
<reference evidence="4" key="1">
    <citation type="journal article" date="2020" name="PLoS Negl. Trop. Dis.">
        <title>High-quality nuclear genome for Sarcoptes scabiei-A critical resource for a neglected parasite.</title>
        <authorList>
            <person name="Korhonen P.K."/>
            <person name="Gasser R.B."/>
            <person name="Ma G."/>
            <person name="Wang T."/>
            <person name="Stroehlein A.J."/>
            <person name="Young N.D."/>
            <person name="Ang C.S."/>
            <person name="Fernando D.D."/>
            <person name="Lu H.C."/>
            <person name="Taylor S."/>
            <person name="Reynolds S.L."/>
            <person name="Mofiz E."/>
            <person name="Najaraj S.H."/>
            <person name="Gowda H."/>
            <person name="Madugundu A."/>
            <person name="Renuse S."/>
            <person name="Holt D."/>
            <person name="Pandey A."/>
            <person name="Papenfuss A.T."/>
            <person name="Fischer K."/>
        </authorList>
    </citation>
    <scope>NUCLEOTIDE SEQUENCE [LARGE SCALE GENOMIC DNA]</scope>
</reference>
<organism evidence="2">
    <name type="scientific">Sarcoptes scabiei</name>
    <name type="common">Itch mite</name>
    <name type="synonym">Acarus scabiei</name>
    <dbReference type="NCBI Taxonomy" id="52283"/>
    <lineage>
        <taxon>Eukaryota</taxon>
        <taxon>Metazoa</taxon>
        <taxon>Ecdysozoa</taxon>
        <taxon>Arthropoda</taxon>
        <taxon>Chelicerata</taxon>
        <taxon>Arachnida</taxon>
        <taxon>Acari</taxon>
        <taxon>Acariformes</taxon>
        <taxon>Sarcoptiformes</taxon>
        <taxon>Astigmata</taxon>
        <taxon>Psoroptidia</taxon>
        <taxon>Sarcoptoidea</taxon>
        <taxon>Sarcoptidae</taxon>
        <taxon>Sarcoptinae</taxon>
        <taxon>Sarcoptes</taxon>
    </lineage>
</organism>
<dbReference type="Proteomes" id="UP000070412">
    <property type="component" value="Unassembled WGS sequence"/>
</dbReference>
<proteinExistence type="predicted"/>
<keyword evidence="4" id="KW-1185">Reference proteome</keyword>
<dbReference type="EMBL" id="WVUK01000003">
    <property type="protein sequence ID" value="KAF7496662.1"/>
    <property type="molecule type" value="Genomic_DNA"/>
</dbReference>
<evidence type="ECO:0000313" key="3">
    <source>
        <dbReference type="EnsemblMetazoa" id="KAF7496662.1"/>
    </source>
</evidence>
<evidence type="ECO:0000313" key="2">
    <source>
        <dbReference type="EMBL" id="KAF7496662.1"/>
    </source>
</evidence>
<gene>
    <name evidence="2" type="ORF">SSS_8781</name>
</gene>
<dbReference type="EnsemblMetazoa" id="SSS_8781s_mrna">
    <property type="protein sequence ID" value="KAF7496662.1"/>
    <property type="gene ID" value="SSS_8781"/>
</dbReference>
<reference evidence="2" key="2">
    <citation type="submission" date="2020-01" db="EMBL/GenBank/DDBJ databases">
        <authorList>
            <person name="Korhonen P.K.K."/>
            <person name="Guangxu M.G."/>
            <person name="Wang T.W."/>
            <person name="Stroehlein A.J.S."/>
            <person name="Young N.D."/>
            <person name="Ang C.-S.A."/>
            <person name="Fernando D.W.F."/>
            <person name="Lu H.L."/>
            <person name="Taylor S.T."/>
            <person name="Ehtesham M.E.M."/>
            <person name="Najaraj S.H.N."/>
            <person name="Harsha G.H.G."/>
            <person name="Madugundu A.M."/>
            <person name="Renuse S.R."/>
            <person name="Holt D.H."/>
            <person name="Pandey A.P."/>
            <person name="Papenfuss A.P."/>
            <person name="Gasser R.B.G."/>
            <person name="Fischer K.F."/>
        </authorList>
    </citation>
    <scope>NUCLEOTIDE SEQUENCE</scope>
    <source>
        <strain evidence="2">SSS_KF_BRIS2020</strain>
    </source>
</reference>
<accession>A0A834VGC9</accession>
<evidence type="ECO:0000256" key="1">
    <source>
        <dbReference type="SAM" id="MobiDB-lite"/>
    </source>
</evidence>
<reference evidence="3" key="3">
    <citation type="submission" date="2022-06" db="UniProtKB">
        <authorList>
            <consortium name="EnsemblMetazoa"/>
        </authorList>
    </citation>
    <scope>IDENTIFICATION</scope>
</reference>